<dbReference type="Pfam" id="PF14284">
    <property type="entry name" value="PcfJ"/>
    <property type="match status" value="1"/>
</dbReference>
<dbReference type="AlphaFoldDB" id="A0AA34TNH6"/>
<protein>
    <recommendedName>
        <fullName evidence="3">PcfJ-like protein</fullName>
    </recommendedName>
</protein>
<evidence type="ECO:0000313" key="2">
    <source>
        <dbReference type="Proteomes" id="UP000194136"/>
    </source>
</evidence>
<dbReference type="KEGG" id="vsy:K08M4_13960"/>
<sequence>MDMLSSGFASNDRLTRHNEEASMTALLTIPTRTLGFDYDIEIRDWSQKLVGFHVFEDGRRPLDGGIGLSLNLVEQFDVNGRWLDSLPARYREITDDFPEYQYQMLWLAANTYEAAQLLELRPVILALICMKHSVDNKKALQLSRLGQKKILAKLGLDSSKATLKFIDKLELHYNVGDELDHIVRILEPLQRRVLKFKHYSKVGYTALRLDQVHPFLTGSRLGIAMVEEGRLNAPSKMAMFQDAILLGQDLEMDDPLRAITSQNSFAMFEQLHDRWTEQRQLRRLEGNRPMDKDIPYPVPLLGNDNIHPLTDYYDLEKEGMEQKHCIGVYHNRIMSDRYVVFRMFKPQRLTIGLRRVPSKAFPFEIDQICGKRNAPPSESARQVIHDWLEASKQNYPKQ</sequence>
<reference evidence="1 2" key="1">
    <citation type="submission" date="2016-10" db="EMBL/GenBank/DDBJ databases">
        <title>The High Quality Genome of Vibrio splendidus K08M4.</title>
        <authorList>
            <person name="Wendling C."/>
            <person name="Chibani C.M."/>
            <person name="Hertel R."/>
            <person name="Sproer C."/>
            <person name="Bunk B."/>
            <person name="Overmann J."/>
            <person name="Roth O."/>
            <person name="Liesegang H."/>
        </authorList>
    </citation>
    <scope>NUCLEOTIDE SEQUENCE [LARGE SCALE GENOMIC DNA]</scope>
    <source>
        <strain evidence="1 2">K08M4</strain>
    </source>
</reference>
<evidence type="ECO:0000313" key="1">
    <source>
        <dbReference type="EMBL" id="ARP38151.1"/>
    </source>
</evidence>
<dbReference type="InterPro" id="IPR025586">
    <property type="entry name" value="PcfJ"/>
</dbReference>
<dbReference type="EMBL" id="CP017916">
    <property type="protein sequence ID" value="ARP38151.1"/>
    <property type="molecule type" value="Genomic_DNA"/>
</dbReference>
<dbReference type="Proteomes" id="UP000194136">
    <property type="component" value="Chromosome 1"/>
</dbReference>
<accession>A0AA34TNH6</accession>
<keyword evidence="2" id="KW-1185">Reference proteome</keyword>
<name>A0AA34TNH6_9VIBR</name>
<evidence type="ECO:0008006" key="3">
    <source>
        <dbReference type="Google" id="ProtNLM"/>
    </source>
</evidence>
<organism evidence="1 2">
    <name type="scientific">Vibrio syngnathi</name>
    <dbReference type="NCBI Taxonomy" id="3034029"/>
    <lineage>
        <taxon>Bacteria</taxon>
        <taxon>Pseudomonadati</taxon>
        <taxon>Pseudomonadota</taxon>
        <taxon>Gammaproteobacteria</taxon>
        <taxon>Vibrionales</taxon>
        <taxon>Vibrionaceae</taxon>
        <taxon>Vibrio</taxon>
    </lineage>
</organism>
<proteinExistence type="predicted"/>
<gene>
    <name evidence="1" type="ORF">K08M4_13960</name>
</gene>